<feature type="domain" description="HTH merR-type" evidence="6">
    <location>
        <begin position="1"/>
        <end position="71"/>
    </location>
</feature>
<accession>A0A1T4KD43</accession>
<keyword evidence="2" id="KW-0805">Transcription regulation</keyword>
<dbReference type="RefSeq" id="WP_078710916.1">
    <property type="nucleotide sequence ID" value="NZ_FUWY01000001.1"/>
</dbReference>
<evidence type="ECO:0000256" key="1">
    <source>
        <dbReference type="ARBA" id="ARBA00022491"/>
    </source>
</evidence>
<keyword evidence="4" id="KW-0804">Transcription</keyword>
<dbReference type="Proteomes" id="UP000243297">
    <property type="component" value="Unassembled WGS sequence"/>
</dbReference>
<keyword evidence="8" id="KW-1185">Reference proteome</keyword>
<dbReference type="CDD" id="cd01107">
    <property type="entry name" value="HTH_BmrR"/>
    <property type="match status" value="1"/>
</dbReference>
<proteinExistence type="predicted"/>
<evidence type="ECO:0000313" key="7">
    <source>
        <dbReference type="EMBL" id="SJZ40243.1"/>
    </source>
</evidence>
<dbReference type="STRING" id="118967.SAMN02745191_0480"/>
<evidence type="ECO:0000256" key="3">
    <source>
        <dbReference type="ARBA" id="ARBA00023125"/>
    </source>
</evidence>
<dbReference type="SUPFAM" id="SSF55136">
    <property type="entry name" value="Probable bacterial effector-binding domain"/>
    <property type="match status" value="1"/>
</dbReference>
<dbReference type="InterPro" id="IPR009061">
    <property type="entry name" value="DNA-bd_dom_put_sf"/>
</dbReference>
<dbReference type="SMART" id="SM00422">
    <property type="entry name" value="HTH_MERR"/>
    <property type="match status" value="1"/>
</dbReference>
<evidence type="ECO:0000259" key="6">
    <source>
        <dbReference type="PROSITE" id="PS50937"/>
    </source>
</evidence>
<dbReference type="Gene3D" id="1.10.1660.10">
    <property type="match status" value="1"/>
</dbReference>
<dbReference type="InterPro" id="IPR029442">
    <property type="entry name" value="GyrI-like"/>
</dbReference>
<dbReference type="PROSITE" id="PS50937">
    <property type="entry name" value="HTH_MERR_2"/>
    <property type="match status" value="1"/>
</dbReference>
<gene>
    <name evidence="7" type="ORF">SAMN02745191_0480</name>
</gene>
<keyword evidence="1" id="KW-0678">Repressor</keyword>
<dbReference type="EMBL" id="FUWY01000001">
    <property type="protein sequence ID" value="SJZ40243.1"/>
    <property type="molecule type" value="Genomic_DNA"/>
</dbReference>
<dbReference type="Pfam" id="PF06445">
    <property type="entry name" value="GyrI-like"/>
    <property type="match status" value="1"/>
</dbReference>
<dbReference type="PANTHER" id="PTHR30204">
    <property type="entry name" value="REDOX-CYCLING DRUG-SENSING TRANSCRIPTIONAL ACTIVATOR SOXR"/>
    <property type="match status" value="1"/>
</dbReference>
<keyword evidence="3 7" id="KW-0238">DNA-binding</keyword>
<dbReference type="PANTHER" id="PTHR30204:SF69">
    <property type="entry name" value="MERR-FAMILY TRANSCRIPTIONAL REGULATOR"/>
    <property type="match status" value="1"/>
</dbReference>
<name>A0A1T4KD43_9FIRM</name>
<dbReference type="GO" id="GO:0003700">
    <property type="term" value="F:DNA-binding transcription factor activity"/>
    <property type="evidence" value="ECO:0007669"/>
    <property type="project" value="InterPro"/>
</dbReference>
<evidence type="ECO:0000256" key="5">
    <source>
        <dbReference type="SAM" id="Coils"/>
    </source>
</evidence>
<reference evidence="8" key="1">
    <citation type="submission" date="2017-02" db="EMBL/GenBank/DDBJ databases">
        <authorList>
            <person name="Varghese N."/>
            <person name="Submissions S."/>
        </authorList>
    </citation>
    <scope>NUCLEOTIDE SEQUENCE [LARGE SCALE GENOMIC DNA]</scope>
    <source>
        <strain evidence="8">ATCC 25662</strain>
    </source>
</reference>
<dbReference type="GO" id="GO:0003677">
    <property type="term" value="F:DNA binding"/>
    <property type="evidence" value="ECO:0007669"/>
    <property type="project" value="UniProtKB-KW"/>
</dbReference>
<dbReference type="Gene3D" id="3.20.80.10">
    <property type="entry name" value="Regulatory factor, effector binding domain"/>
    <property type="match status" value="1"/>
</dbReference>
<keyword evidence="5" id="KW-0175">Coiled coil</keyword>
<evidence type="ECO:0000313" key="8">
    <source>
        <dbReference type="Proteomes" id="UP000243297"/>
    </source>
</evidence>
<dbReference type="SUPFAM" id="SSF46955">
    <property type="entry name" value="Putative DNA-binding domain"/>
    <property type="match status" value="1"/>
</dbReference>
<evidence type="ECO:0000256" key="2">
    <source>
        <dbReference type="ARBA" id="ARBA00023015"/>
    </source>
</evidence>
<dbReference type="InterPro" id="IPR011256">
    <property type="entry name" value="Reg_factor_effector_dom_sf"/>
</dbReference>
<dbReference type="InterPro" id="IPR047057">
    <property type="entry name" value="MerR_fam"/>
</dbReference>
<dbReference type="AlphaFoldDB" id="A0A1T4KD43"/>
<dbReference type="InterPro" id="IPR010499">
    <property type="entry name" value="AraC_E-bd"/>
</dbReference>
<sequence length="266" mass="31475">MYRIGEFSKMGQVSIKTLRYYDEVNILKPEEIDIVSGYRYYTTRQLVILHEIQFYRQIGCSLQEIKQILKDSETMDILINRQKEIEERLKELSQQHKQIDLILNKEKMNSKYKAILKEIPRQIIYAKKLVVSSYDEYLDKIPQIGEKLAELNPTLKCATPEYCYISYLGDIEQGKKWEVEYCEAVDRMGIGCEEIEFRESEPIQVVSVMHKGSYNTLRLAFAYAIDWVEKNGYLMNGYPRESYIDGIWNKEDENEWLTEVQIPISK</sequence>
<evidence type="ECO:0000256" key="4">
    <source>
        <dbReference type="ARBA" id="ARBA00023163"/>
    </source>
</evidence>
<dbReference type="InterPro" id="IPR000551">
    <property type="entry name" value="MerR-type_HTH_dom"/>
</dbReference>
<dbReference type="SMART" id="SM00871">
    <property type="entry name" value="AraC_E_bind"/>
    <property type="match status" value="1"/>
</dbReference>
<dbReference type="OrthoDB" id="1894615at2"/>
<organism evidence="7 8">
    <name type="scientific">Anaerorhabdus furcosa</name>
    <dbReference type="NCBI Taxonomy" id="118967"/>
    <lineage>
        <taxon>Bacteria</taxon>
        <taxon>Bacillati</taxon>
        <taxon>Bacillota</taxon>
        <taxon>Erysipelotrichia</taxon>
        <taxon>Erysipelotrichales</taxon>
        <taxon>Erysipelotrichaceae</taxon>
        <taxon>Anaerorhabdus</taxon>
    </lineage>
</organism>
<dbReference type="Pfam" id="PF13411">
    <property type="entry name" value="MerR_1"/>
    <property type="match status" value="1"/>
</dbReference>
<feature type="coiled-coil region" evidence="5">
    <location>
        <begin position="75"/>
        <end position="102"/>
    </location>
</feature>
<protein>
    <submittedName>
        <fullName evidence="7">DNA-binding transcriptional regulator, MerR family</fullName>
    </submittedName>
</protein>